<evidence type="ECO:0000313" key="2">
    <source>
        <dbReference type="Proteomes" id="UP000076798"/>
    </source>
</evidence>
<gene>
    <name evidence="1" type="ORF">SISSUDRAFT_1035983</name>
</gene>
<organism evidence="1 2">
    <name type="scientific">Sistotremastrum suecicum HHB10207 ss-3</name>
    <dbReference type="NCBI Taxonomy" id="1314776"/>
    <lineage>
        <taxon>Eukaryota</taxon>
        <taxon>Fungi</taxon>
        <taxon>Dikarya</taxon>
        <taxon>Basidiomycota</taxon>
        <taxon>Agaricomycotina</taxon>
        <taxon>Agaricomycetes</taxon>
        <taxon>Sistotremastrales</taxon>
        <taxon>Sistotremastraceae</taxon>
        <taxon>Sistotremastrum</taxon>
    </lineage>
</organism>
<protein>
    <recommendedName>
        <fullName evidence="3">F-box domain-containing protein</fullName>
    </recommendedName>
</protein>
<evidence type="ECO:0008006" key="3">
    <source>
        <dbReference type="Google" id="ProtNLM"/>
    </source>
</evidence>
<keyword evidence="2" id="KW-1185">Reference proteome</keyword>
<reference evidence="1 2" key="1">
    <citation type="journal article" date="2016" name="Mol. Biol. Evol.">
        <title>Comparative Genomics of Early-Diverging Mushroom-Forming Fungi Provides Insights into the Origins of Lignocellulose Decay Capabilities.</title>
        <authorList>
            <person name="Nagy L.G."/>
            <person name="Riley R."/>
            <person name="Tritt A."/>
            <person name="Adam C."/>
            <person name="Daum C."/>
            <person name="Floudas D."/>
            <person name="Sun H."/>
            <person name="Yadav J.S."/>
            <person name="Pangilinan J."/>
            <person name="Larsson K.H."/>
            <person name="Matsuura K."/>
            <person name="Barry K."/>
            <person name="Labutti K."/>
            <person name="Kuo R."/>
            <person name="Ohm R.A."/>
            <person name="Bhattacharya S.S."/>
            <person name="Shirouzu T."/>
            <person name="Yoshinaga Y."/>
            <person name="Martin F.M."/>
            <person name="Grigoriev I.V."/>
            <person name="Hibbett D.S."/>
        </authorList>
    </citation>
    <scope>NUCLEOTIDE SEQUENCE [LARGE SCALE GENOMIC DNA]</scope>
    <source>
        <strain evidence="1 2">HHB10207 ss-3</strain>
    </source>
</reference>
<name>A0A166A0F2_9AGAM</name>
<dbReference type="AlphaFoldDB" id="A0A166A0F2"/>
<sequence length="530" mass="60340">MTTLPIYAHGMWIPPGPPNPPPVTRATLRHSPFKRLDISQVFADRPGGDLLLRRSRNLATGIGKLADETLTEIFGMVIEMLKLRKSSAFEIEWRFLLFICSRWRTIMIDTASFWSSIWFDWHPSLVQLFASRSRNHALKLHTARGISHEDSERTNASEVIASNAARITCLKVIWTDCDAGPLDSAFADLNEFISQKQTASFPRLTDAVFVSYDCIHIDQDFLDVHAPKLQRLRLGGVQLNAESWSALTQLTDLHLDCRGSLENEDILRVLEKVSHLRSCKIITESEYMEGHIRTPHSPGRIDMKSLERLTINHLKWPAVRDIVDHLSIPPMARIELVVRWEGEFGVDVLFAPLIAPRMLLYDTLKVTPKTITLTSEDHSGFLNVRVFEWCWSEDEYLSEAVIDFISDSPTIFPHLVVLILVKFPESPDGPHDIILRSALAVLPHLCELSVLRSEDADCVFRAFENEKLLCPRLSCLDLQDSFYSLELLLEFVRDRRSRGAMIECLEIDEEIDDHALVSLIRSEVGELVEA</sequence>
<dbReference type="SUPFAM" id="SSF52047">
    <property type="entry name" value="RNI-like"/>
    <property type="match status" value="1"/>
</dbReference>
<dbReference type="EMBL" id="KV428163">
    <property type="protein sequence ID" value="KZT34829.1"/>
    <property type="molecule type" value="Genomic_DNA"/>
</dbReference>
<dbReference type="Proteomes" id="UP000076798">
    <property type="component" value="Unassembled WGS sequence"/>
</dbReference>
<accession>A0A166A0F2</accession>
<proteinExistence type="predicted"/>
<evidence type="ECO:0000313" key="1">
    <source>
        <dbReference type="EMBL" id="KZT34829.1"/>
    </source>
</evidence>
<dbReference type="OrthoDB" id="2269034at2759"/>